<gene>
    <name evidence="4" type="ORF">EBQ10_00410</name>
</gene>
<sequence length="196" mass="21944">MCESGVADNTFISPKVSRSLEPVRGLTTISEFISNGPVVFVYLFLFFGALSRSQATYWLGRYMGHFVMTRGRPTGGWRLKLYRRIHSDSTQHAVEIVRLRGWPMVPLSFLTVGFQSLIQISAGLIRMTWGRYTAASIPGCLVWALIYTTIGWAVWQAAIRAATGSPYMLVGAAILVAVFALWRRNRRRSCVTCNAD</sequence>
<protein>
    <submittedName>
        <fullName evidence="4">DedA family protein</fullName>
    </submittedName>
</protein>
<feature type="transmembrane region" description="Helical" evidence="2">
    <location>
        <begin position="164"/>
        <end position="182"/>
    </location>
</feature>
<evidence type="ECO:0000256" key="2">
    <source>
        <dbReference type="SAM" id="Phobius"/>
    </source>
</evidence>
<evidence type="ECO:0000259" key="3">
    <source>
        <dbReference type="Pfam" id="PF09335"/>
    </source>
</evidence>
<dbReference type="AlphaFoldDB" id="A0A3S9QIV7"/>
<accession>A0A3S9QIV7</accession>
<organism evidence="4 5">
    <name type="scientific">Trueperella pyogenes</name>
    <dbReference type="NCBI Taxonomy" id="1661"/>
    <lineage>
        <taxon>Bacteria</taxon>
        <taxon>Bacillati</taxon>
        <taxon>Actinomycetota</taxon>
        <taxon>Actinomycetes</taxon>
        <taxon>Actinomycetales</taxon>
        <taxon>Actinomycetaceae</taxon>
        <taxon>Trueperella</taxon>
    </lineage>
</organism>
<reference evidence="4 5" key="1">
    <citation type="submission" date="2018-11" db="EMBL/GenBank/DDBJ databases">
        <title>Multidrug-resistant genes are associated with an 42-kb island TGI1 carrying a complex class 1 integron in a Trueperella pyogenes.</title>
        <authorList>
            <person name="Dong W."/>
        </authorList>
    </citation>
    <scope>NUCLEOTIDE SEQUENCE [LARGE SCALE GENOMIC DNA]</scope>
    <source>
        <strain evidence="4 5">TP4</strain>
    </source>
</reference>
<proteinExistence type="inferred from homology"/>
<evidence type="ECO:0000313" key="4">
    <source>
        <dbReference type="EMBL" id="AZR05908.1"/>
    </source>
</evidence>
<evidence type="ECO:0000313" key="5">
    <source>
        <dbReference type="Proteomes" id="UP000275951"/>
    </source>
</evidence>
<dbReference type="GO" id="GO:0005886">
    <property type="term" value="C:plasma membrane"/>
    <property type="evidence" value="ECO:0007669"/>
    <property type="project" value="TreeGrafter"/>
</dbReference>
<name>A0A3S9QIV7_9ACTO</name>
<keyword evidence="2" id="KW-1133">Transmembrane helix</keyword>
<dbReference type="Proteomes" id="UP000275951">
    <property type="component" value="Chromosome"/>
</dbReference>
<dbReference type="PANTHER" id="PTHR42709:SF2">
    <property type="entry name" value="INNER MEMBRANE PROTEIN YOHD"/>
    <property type="match status" value="1"/>
</dbReference>
<dbReference type="PANTHER" id="PTHR42709">
    <property type="entry name" value="ALKALINE PHOSPHATASE LIKE PROTEIN"/>
    <property type="match status" value="1"/>
</dbReference>
<keyword evidence="2" id="KW-0812">Transmembrane</keyword>
<keyword evidence="2" id="KW-0472">Membrane</keyword>
<feature type="domain" description="VTT" evidence="3">
    <location>
        <begin position="38"/>
        <end position="152"/>
    </location>
</feature>
<dbReference type="InterPro" id="IPR032816">
    <property type="entry name" value="VTT_dom"/>
</dbReference>
<feature type="transmembrane region" description="Helical" evidence="2">
    <location>
        <begin position="32"/>
        <end position="50"/>
    </location>
</feature>
<evidence type="ECO:0000256" key="1">
    <source>
        <dbReference type="ARBA" id="ARBA00010792"/>
    </source>
</evidence>
<dbReference type="InterPro" id="IPR051311">
    <property type="entry name" value="DedA_domain"/>
</dbReference>
<dbReference type="EMBL" id="CP033905">
    <property type="protein sequence ID" value="AZR05908.1"/>
    <property type="molecule type" value="Genomic_DNA"/>
</dbReference>
<comment type="similarity">
    <text evidence="1">Belongs to the DedA family.</text>
</comment>
<feature type="transmembrane region" description="Helical" evidence="2">
    <location>
        <begin position="137"/>
        <end position="158"/>
    </location>
</feature>
<dbReference type="Pfam" id="PF09335">
    <property type="entry name" value="VTT_dom"/>
    <property type="match status" value="1"/>
</dbReference>